<feature type="domain" description="HAMP" evidence="13">
    <location>
        <begin position="185"/>
        <end position="238"/>
    </location>
</feature>
<keyword evidence="15" id="KW-1185">Reference proteome</keyword>
<accession>A0A0H3CAU7</accession>
<dbReference type="Proteomes" id="UP000001364">
    <property type="component" value="Chromosome"/>
</dbReference>
<evidence type="ECO:0000256" key="1">
    <source>
        <dbReference type="ARBA" id="ARBA00000085"/>
    </source>
</evidence>
<feature type="transmembrane region" description="Helical" evidence="11">
    <location>
        <begin position="164"/>
        <end position="183"/>
    </location>
</feature>
<keyword evidence="10 11" id="KW-0472">Membrane</keyword>
<dbReference type="SMART" id="SM00304">
    <property type="entry name" value="HAMP"/>
    <property type="match status" value="1"/>
</dbReference>
<dbReference type="InterPro" id="IPR005467">
    <property type="entry name" value="His_kinase_dom"/>
</dbReference>
<dbReference type="InterPro" id="IPR036890">
    <property type="entry name" value="HATPase_C_sf"/>
</dbReference>
<evidence type="ECO:0000256" key="7">
    <source>
        <dbReference type="ARBA" id="ARBA00022777"/>
    </source>
</evidence>
<keyword evidence="6 11" id="KW-0812">Transmembrane</keyword>
<evidence type="ECO:0000256" key="2">
    <source>
        <dbReference type="ARBA" id="ARBA00004370"/>
    </source>
</evidence>
<dbReference type="HOGENOM" id="CLU_000445_89_6_5"/>
<dbReference type="CDD" id="cd00082">
    <property type="entry name" value="HisKA"/>
    <property type="match status" value="1"/>
</dbReference>
<dbReference type="Pfam" id="PF00672">
    <property type="entry name" value="HAMP"/>
    <property type="match status" value="1"/>
</dbReference>
<dbReference type="PATRIC" id="fig|565050.3.peg.2774"/>
<dbReference type="Gene3D" id="6.10.340.10">
    <property type="match status" value="1"/>
</dbReference>
<evidence type="ECO:0000259" key="12">
    <source>
        <dbReference type="PROSITE" id="PS50109"/>
    </source>
</evidence>
<protein>
    <recommendedName>
        <fullName evidence="3">histidine kinase</fullName>
        <ecNumber evidence="3">2.7.13.3</ecNumber>
    </recommendedName>
</protein>
<dbReference type="CDD" id="cd06225">
    <property type="entry name" value="HAMP"/>
    <property type="match status" value="1"/>
</dbReference>
<keyword evidence="4" id="KW-0597">Phosphoprotein</keyword>
<keyword evidence="5 14" id="KW-0808">Transferase</keyword>
<dbReference type="InterPro" id="IPR004358">
    <property type="entry name" value="Sig_transdc_His_kin-like_C"/>
</dbReference>
<evidence type="ECO:0000256" key="6">
    <source>
        <dbReference type="ARBA" id="ARBA00022692"/>
    </source>
</evidence>
<dbReference type="SUPFAM" id="SSF158472">
    <property type="entry name" value="HAMP domain-like"/>
    <property type="match status" value="1"/>
</dbReference>
<dbReference type="KEGG" id="ccs:CCNA_02842"/>
<evidence type="ECO:0000256" key="5">
    <source>
        <dbReference type="ARBA" id="ARBA00022679"/>
    </source>
</evidence>
<evidence type="ECO:0000256" key="4">
    <source>
        <dbReference type="ARBA" id="ARBA00022553"/>
    </source>
</evidence>
<keyword evidence="9" id="KW-0902">Two-component regulatory system</keyword>
<comment type="subcellular location">
    <subcellularLocation>
        <location evidence="2">Membrane</location>
    </subcellularLocation>
</comment>
<comment type="catalytic activity">
    <reaction evidence="1">
        <text>ATP + protein L-histidine = ADP + protein N-phospho-L-histidine.</text>
        <dbReference type="EC" id="2.7.13.3"/>
    </reaction>
</comment>
<dbReference type="AlphaFoldDB" id="A0A0H3CAU7"/>
<dbReference type="PANTHER" id="PTHR45436">
    <property type="entry name" value="SENSOR HISTIDINE KINASE YKOH"/>
    <property type="match status" value="1"/>
</dbReference>
<dbReference type="PANTHER" id="PTHR45436:SF8">
    <property type="entry name" value="HISTIDINE KINASE"/>
    <property type="match status" value="1"/>
</dbReference>
<dbReference type="SUPFAM" id="SSF47384">
    <property type="entry name" value="Homodimeric domain of signal transducing histidine kinase"/>
    <property type="match status" value="1"/>
</dbReference>
<dbReference type="EC" id="2.7.13.3" evidence="3"/>
<proteinExistence type="predicted"/>
<dbReference type="GO" id="GO:0000155">
    <property type="term" value="F:phosphorelay sensor kinase activity"/>
    <property type="evidence" value="ECO:0007669"/>
    <property type="project" value="InterPro"/>
</dbReference>
<sequence length="468" mass="50162">MRLPRLLRTTPFRLTLLFLALFAAAASAFLGYIYVATAGEVNRRAQAEISREFESLEAAYRQGGVDALNQTIVERATSERPFLYFLADKDGKRISGSIEESPVSGFTGDGPEWASFKVTETDLDGAEVKAAARGVQQRLDNGEILFVGADVDASEAYVRKIVRALWGAGALVILLGMAGGVLISRNVSRSMQGLVDVVNAVRGGDLHARARVRGTRDEYDELAEGLNDMLDRIERLMGGLRHAGDAIAHDLRSPLTRLRARMEVALIDAENGKGDPVAALETALQDADGVLKTFNAVLAIARLQAAGSAPDQRQFDASELAGDMAELYELSCEDKGLDFKAEIVPALTIKGNREFLAQALANILDNAIKYTPEGGAIMLRARRTSSGELEFSVTDTGPGVPEADRARVVQRFVRLENSRSEPGAGLGLSLVSAVATSHGGRLELAEGPGEYNGMGPGLRVALVLPRVE</sequence>
<dbReference type="SUPFAM" id="SSF55874">
    <property type="entry name" value="ATPase domain of HSP90 chaperone/DNA topoisomerase II/histidine kinase"/>
    <property type="match status" value="1"/>
</dbReference>
<dbReference type="PhylomeDB" id="A0A0H3CAU7"/>
<keyword evidence="8 11" id="KW-1133">Transmembrane helix</keyword>
<dbReference type="InterPro" id="IPR003661">
    <property type="entry name" value="HisK_dim/P_dom"/>
</dbReference>
<dbReference type="PROSITE" id="PS50109">
    <property type="entry name" value="HIS_KIN"/>
    <property type="match status" value="1"/>
</dbReference>
<dbReference type="OrthoDB" id="9815202at2"/>
<dbReference type="GeneID" id="7331167"/>
<dbReference type="GO" id="GO:0005886">
    <property type="term" value="C:plasma membrane"/>
    <property type="evidence" value="ECO:0007669"/>
    <property type="project" value="TreeGrafter"/>
</dbReference>
<dbReference type="SMR" id="A0A0H3CAU7"/>
<dbReference type="SMART" id="SM00387">
    <property type="entry name" value="HATPase_c"/>
    <property type="match status" value="1"/>
</dbReference>
<dbReference type="InterPro" id="IPR003660">
    <property type="entry name" value="HAMP_dom"/>
</dbReference>
<dbReference type="Pfam" id="PF02518">
    <property type="entry name" value="HATPase_c"/>
    <property type="match status" value="1"/>
</dbReference>
<evidence type="ECO:0000313" key="14">
    <source>
        <dbReference type="EMBL" id="ACL96307.1"/>
    </source>
</evidence>
<evidence type="ECO:0000256" key="8">
    <source>
        <dbReference type="ARBA" id="ARBA00022989"/>
    </source>
</evidence>
<evidence type="ECO:0000256" key="3">
    <source>
        <dbReference type="ARBA" id="ARBA00012438"/>
    </source>
</evidence>
<dbReference type="PROSITE" id="PS50885">
    <property type="entry name" value="HAMP"/>
    <property type="match status" value="1"/>
</dbReference>
<dbReference type="PRINTS" id="PR00344">
    <property type="entry name" value="BCTRLSENSOR"/>
</dbReference>
<dbReference type="InterPro" id="IPR003594">
    <property type="entry name" value="HATPase_dom"/>
</dbReference>
<dbReference type="EMBL" id="CP001340">
    <property type="protein sequence ID" value="ACL96307.1"/>
    <property type="molecule type" value="Genomic_DNA"/>
</dbReference>
<evidence type="ECO:0000256" key="9">
    <source>
        <dbReference type="ARBA" id="ARBA00023012"/>
    </source>
</evidence>
<gene>
    <name evidence="14" type="ordered locus">CCNA_02842</name>
</gene>
<name>A0A0H3CAU7_CAUVN</name>
<evidence type="ECO:0000259" key="13">
    <source>
        <dbReference type="PROSITE" id="PS50885"/>
    </source>
</evidence>
<evidence type="ECO:0000313" key="15">
    <source>
        <dbReference type="Proteomes" id="UP000001364"/>
    </source>
</evidence>
<feature type="domain" description="Histidine kinase" evidence="12">
    <location>
        <begin position="246"/>
        <end position="468"/>
    </location>
</feature>
<dbReference type="InterPro" id="IPR036097">
    <property type="entry name" value="HisK_dim/P_sf"/>
</dbReference>
<dbReference type="Gene3D" id="3.30.565.10">
    <property type="entry name" value="Histidine kinase-like ATPase, C-terminal domain"/>
    <property type="match status" value="1"/>
</dbReference>
<dbReference type="RefSeq" id="WP_010920596.1">
    <property type="nucleotide sequence ID" value="NC_011916.1"/>
</dbReference>
<dbReference type="RefSeq" id="YP_002518215.1">
    <property type="nucleotide sequence ID" value="NC_011916.1"/>
</dbReference>
<keyword evidence="7 14" id="KW-0418">Kinase</keyword>
<dbReference type="CDD" id="cd00075">
    <property type="entry name" value="HATPase"/>
    <property type="match status" value="1"/>
</dbReference>
<evidence type="ECO:0000256" key="10">
    <source>
        <dbReference type="ARBA" id="ARBA00023136"/>
    </source>
</evidence>
<evidence type="ECO:0000256" key="11">
    <source>
        <dbReference type="SAM" id="Phobius"/>
    </source>
</evidence>
<organism evidence="14 15">
    <name type="scientific">Caulobacter vibrioides (strain NA1000 / CB15N)</name>
    <name type="common">Caulobacter crescentus</name>
    <dbReference type="NCBI Taxonomy" id="565050"/>
    <lineage>
        <taxon>Bacteria</taxon>
        <taxon>Pseudomonadati</taxon>
        <taxon>Pseudomonadota</taxon>
        <taxon>Alphaproteobacteria</taxon>
        <taxon>Caulobacterales</taxon>
        <taxon>Caulobacteraceae</taxon>
        <taxon>Caulobacter</taxon>
    </lineage>
</organism>
<dbReference type="InterPro" id="IPR050428">
    <property type="entry name" value="TCS_sensor_his_kinase"/>
</dbReference>
<reference evidence="14 15" key="1">
    <citation type="journal article" date="2010" name="J. Bacteriol.">
        <title>The genetic basis of laboratory adaptation in Caulobacter crescentus.</title>
        <authorList>
            <person name="Marks M.E."/>
            <person name="Castro-Rojas C.M."/>
            <person name="Teiling C."/>
            <person name="Du L."/>
            <person name="Kapatral V."/>
            <person name="Walunas T.L."/>
            <person name="Crosson S."/>
        </authorList>
    </citation>
    <scope>NUCLEOTIDE SEQUENCE [LARGE SCALE GENOMIC DNA]</scope>
    <source>
        <strain evidence="15">NA1000 / CB15N</strain>
    </source>
</reference>